<organism evidence="2 3">
    <name type="scientific">Campylobacter canadensis</name>
    <dbReference type="NCBI Taxonomy" id="449520"/>
    <lineage>
        <taxon>Bacteria</taxon>
        <taxon>Pseudomonadati</taxon>
        <taxon>Campylobacterota</taxon>
        <taxon>Epsilonproteobacteria</taxon>
        <taxon>Campylobacterales</taxon>
        <taxon>Campylobacteraceae</taxon>
        <taxon>Campylobacter</taxon>
    </lineage>
</organism>
<name>A0ABS7WRK4_9BACT</name>
<feature type="signal peptide" evidence="1">
    <location>
        <begin position="1"/>
        <end position="17"/>
    </location>
</feature>
<accession>A0ABS7WRK4</accession>
<gene>
    <name evidence="2" type="ORF">AVCANL283_02360</name>
</gene>
<sequence>MKVYKLFFILLANVLFASELSLDKLQYLQLPCNLNAISDDYLACDNGYVLDKNANIIKDLKEKIVFIDNFEDNLLILTQANDYKKLYLNDKVVKLSNAINYAYLGKNEIYLSSLASELFIFDFSLKELFKLHFSNASIGAMAINENRNKLVLGLESGALILFDTLDKSYKIKEVHKDNIYSLSFKKHRILSSSTDRKVLLSDENLNEISSLTSDNLIYFCVLTDKSFAYSCDVENNICIDDIKINIGNLYLNSLYFYDNKLYLNSYSNKLYYKEIK</sequence>
<proteinExistence type="predicted"/>
<keyword evidence="3" id="KW-1185">Reference proteome</keyword>
<reference evidence="2 3" key="1">
    <citation type="submission" date="2020-07" db="EMBL/GenBank/DDBJ databases">
        <title>Transfer of Campylobacter canadensis to the novel genus Avispirillum gen. nov., that also includes two novel species recovered from migratory waterfowl: Avispirillum anseris sp. nov. and Avispirillum brantae sp. nov.</title>
        <authorList>
            <person name="Miller W.G."/>
            <person name="Chapman M.H."/>
            <person name="Yee E."/>
            <person name="Inglis G.D."/>
        </authorList>
    </citation>
    <scope>NUCLEOTIDE SEQUENCE [LARGE SCALE GENOMIC DNA]</scope>
    <source>
        <strain evidence="2 3">L283</strain>
    </source>
</reference>
<evidence type="ECO:0000256" key="1">
    <source>
        <dbReference type="SAM" id="SignalP"/>
    </source>
</evidence>
<dbReference type="InterPro" id="IPR036322">
    <property type="entry name" value="WD40_repeat_dom_sf"/>
</dbReference>
<keyword evidence="1" id="KW-0732">Signal</keyword>
<comment type="caution">
    <text evidence="2">The sequence shown here is derived from an EMBL/GenBank/DDBJ whole genome shotgun (WGS) entry which is preliminary data.</text>
</comment>
<evidence type="ECO:0008006" key="4">
    <source>
        <dbReference type="Google" id="ProtNLM"/>
    </source>
</evidence>
<protein>
    <recommendedName>
        <fullName evidence="4">Nitrate reductase accessory protein</fullName>
    </recommendedName>
</protein>
<dbReference type="RefSeq" id="WP_172230522.1">
    <property type="nucleotide sequence ID" value="NZ_CP035946.1"/>
</dbReference>
<dbReference type="InterPro" id="IPR015943">
    <property type="entry name" value="WD40/YVTN_repeat-like_dom_sf"/>
</dbReference>
<dbReference type="Proteomes" id="UP000786183">
    <property type="component" value="Unassembled WGS sequence"/>
</dbReference>
<dbReference type="Gene3D" id="2.130.10.10">
    <property type="entry name" value="YVTN repeat-like/Quinoprotein amine dehydrogenase"/>
    <property type="match status" value="1"/>
</dbReference>
<evidence type="ECO:0000313" key="2">
    <source>
        <dbReference type="EMBL" id="MBZ7986962.1"/>
    </source>
</evidence>
<dbReference type="SUPFAM" id="SSF50978">
    <property type="entry name" value="WD40 repeat-like"/>
    <property type="match status" value="1"/>
</dbReference>
<dbReference type="EMBL" id="JACGBB010000003">
    <property type="protein sequence ID" value="MBZ7986962.1"/>
    <property type="molecule type" value="Genomic_DNA"/>
</dbReference>
<feature type="chain" id="PRO_5045168534" description="Nitrate reductase accessory protein" evidence="1">
    <location>
        <begin position="18"/>
        <end position="276"/>
    </location>
</feature>
<evidence type="ECO:0000313" key="3">
    <source>
        <dbReference type="Proteomes" id="UP000786183"/>
    </source>
</evidence>